<dbReference type="EMBL" id="MU001986">
    <property type="protein sequence ID" value="KAF2792088.1"/>
    <property type="molecule type" value="Genomic_DNA"/>
</dbReference>
<evidence type="ECO:0000313" key="13">
    <source>
        <dbReference type="EMBL" id="KAF2792088.1"/>
    </source>
</evidence>
<dbReference type="GO" id="GO:0140664">
    <property type="term" value="F:ATP-dependent DNA damage sensor activity"/>
    <property type="evidence" value="ECO:0007669"/>
    <property type="project" value="InterPro"/>
</dbReference>
<dbReference type="SUPFAM" id="SSF48334">
    <property type="entry name" value="DNA repair protein MutS, domain III"/>
    <property type="match status" value="1"/>
</dbReference>
<organism evidence="13 14">
    <name type="scientific">Melanomma pulvis-pyrius CBS 109.77</name>
    <dbReference type="NCBI Taxonomy" id="1314802"/>
    <lineage>
        <taxon>Eukaryota</taxon>
        <taxon>Fungi</taxon>
        <taxon>Dikarya</taxon>
        <taxon>Ascomycota</taxon>
        <taxon>Pezizomycotina</taxon>
        <taxon>Dothideomycetes</taxon>
        <taxon>Pleosporomycetidae</taxon>
        <taxon>Pleosporales</taxon>
        <taxon>Melanommataceae</taxon>
        <taxon>Melanomma</taxon>
    </lineage>
</organism>
<dbReference type="PROSITE" id="PS00486">
    <property type="entry name" value="DNA_MISMATCH_REPAIR_2"/>
    <property type="match status" value="1"/>
</dbReference>
<dbReference type="Pfam" id="PF05190">
    <property type="entry name" value="MutS_IV"/>
    <property type="match status" value="1"/>
</dbReference>
<dbReference type="GO" id="GO:0006312">
    <property type="term" value="P:mitotic recombination"/>
    <property type="evidence" value="ECO:0007669"/>
    <property type="project" value="TreeGrafter"/>
</dbReference>
<feature type="domain" description="DNA mismatch repair proteins mutS family" evidence="12">
    <location>
        <begin position="729"/>
        <end position="745"/>
    </location>
</feature>
<dbReference type="Pfam" id="PF05188">
    <property type="entry name" value="MutS_II"/>
    <property type="match status" value="1"/>
</dbReference>
<dbReference type="InterPro" id="IPR036187">
    <property type="entry name" value="DNA_mismatch_repair_MutS_sf"/>
</dbReference>
<dbReference type="Pfam" id="PF00488">
    <property type="entry name" value="MutS_V"/>
    <property type="match status" value="1"/>
</dbReference>
<dbReference type="AlphaFoldDB" id="A0A6A6X745"/>
<proteinExistence type="inferred from homology"/>
<dbReference type="PIRSF" id="PIRSF005813">
    <property type="entry name" value="MSH2"/>
    <property type="match status" value="1"/>
</dbReference>
<name>A0A6A6X745_9PLEO</name>
<evidence type="ECO:0000256" key="10">
    <source>
        <dbReference type="RuleBase" id="RU003756"/>
    </source>
</evidence>
<keyword evidence="3 10" id="KW-0547">Nucleotide-binding</keyword>
<dbReference type="SMART" id="SM00533">
    <property type="entry name" value="MUTSd"/>
    <property type="match status" value="1"/>
</dbReference>
<keyword evidence="7 10" id="KW-0234">DNA repair</keyword>
<dbReference type="Pfam" id="PF05192">
    <property type="entry name" value="MutS_III"/>
    <property type="match status" value="1"/>
</dbReference>
<dbReference type="FunFam" id="3.30.420.110:FF:000002">
    <property type="entry name" value="DNA mismatch repair protein"/>
    <property type="match status" value="1"/>
</dbReference>
<protein>
    <submittedName>
        <fullName evidence="13">DNA mismatch repair protein</fullName>
    </submittedName>
</protein>
<dbReference type="Gene3D" id="3.40.50.300">
    <property type="entry name" value="P-loop containing nucleotide triphosphate hydrolases"/>
    <property type="match status" value="1"/>
</dbReference>
<dbReference type="InterPro" id="IPR027417">
    <property type="entry name" value="P-loop_NTPase"/>
</dbReference>
<dbReference type="GO" id="GO:0006298">
    <property type="term" value="P:mismatch repair"/>
    <property type="evidence" value="ECO:0007669"/>
    <property type="project" value="InterPro"/>
</dbReference>
<dbReference type="GO" id="GO:0032301">
    <property type="term" value="C:MutSalpha complex"/>
    <property type="evidence" value="ECO:0007669"/>
    <property type="project" value="TreeGrafter"/>
</dbReference>
<evidence type="ECO:0000256" key="8">
    <source>
        <dbReference type="ARBA" id="ARBA00023242"/>
    </source>
</evidence>
<evidence type="ECO:0000256" key="7">
    <source>
        <dbReference type="ARBA" id="ARBA00023204"/>
    </source>
</evidence>
<dbReference type="OrthoDB" id="295033at2759"/>
<evidence type="ECO:0000256" key="4">
    <source>
        <dbReference type="ARBA" id="ARBA00022763"/>
    </source>
</evidence>
<dbReference type="Gene3D" id="3.30.420.110">
    <property type="entry name" value="MutS, connector domain"/>
    <property type="match status" value="1"/>
</dbReference>
<keyword evidence="14" id="KW-1185">Reference proteome</keyword>
<reference evidence="13" key="1">
    <citation type="journal article" date="2020" name="Stud. Mycol.">
        <title>101 Dothideomycetes genomes: a test case for predicting lifestyles and emergence of pathogens.</title>
        <authorList>
            <person name="Haridas S."/>
            <person name="Albert R."/>
            <person name="Binder M."/>
            <person name="Bloem J."/>
            <person name="Labutti K."/>
            <person name="Salamov A."/>
            <person name="Andreopoulos B."/>
            <person name="Baker S."/>
            <person name="Barry K."/>
            <person name="Bills G."/>
            <person name="Bluhm B."/>
            <person name="Cannon C."/>
            <person name="Castanera R."/>
            <person name="Culley D."/>
            <person name="Daum C."/>
            <person name="Ezra D."/>
            <person name="Gonzalez J."/>
            <person name="Henrissat B."/>
            <person name="Kuo A."/>
            <person name="Liang C."/>
            <person name="Lipzen A."/>
            <person name="Lutzoni F."/>
            <person name="Magnuson J."/>
            <person name="Mondo S."/>
            <person name="Nolan M."/>
            <person name="Ohm R."/>
            <person name="Pangilinan J."/>
            <person name="Park H.-J."/>
            <person name="Ramirez L."/>
            <person name="Alfaro M."/>
            <person name="Sun H."/>
            <person name="Tritt A."/>
            <person name="Yoshinaga Y."/>
            <person name="Zwiers L.-H."/>
            <person name="Turgeon B."/>
            <person name="Goodwin S."/>
            <person name="Spatafora J."/>
            <person name="Crous P."/>
            <person name="Grigoriev I."/>
        </authorList>
    </citation>
    <scope>NUCLEOTIDE SEQUENCE</scope>
    <source>
        <strain evidence="13">CBS 109.77</strain>
    </source>
</reference>
<dbReference type="FunFam" id="3.40.1170.10:FF:000003">
    <property type="entry name" value="DNA mismatch repair protein"/>
    <property type="match status" value="1"/>
</dbReference>
<dbReference type="InterPro" id="IPR045076">
    <property type="entry name" value="MutS"/>
</dbReference>
<keyword evidence="8" id="KW-0539">Nucleus</keyword>
<dbReference type="Pfam" id="PF01624">
    <property type="entry name" value="MutS_I"/>
    <property type="match status" value="1"/>
</dbReference>
<dbReference type="FunFam" id="3.40.50.300:FF:000523">
    <property type="entry name" value="DNA mismatch repair protein"/>
    <property type="match status" value="1"/>
</dbReference>
<keyword evidence="5" id="KW-0067">ATP-binding</keyword>
<dbReference type="PANTHER" id="PTHR11361">
    <property type="entry name" value="DNA MISMATCH REPAIR PROTEIN MUTS FAMILY MEMBER"/>
    <property type="match status" value="1"/>
</dbReference>
<comment type="subcellular location">
    <subcellularLocation>
        <location evidence="1">Nucleus</location>
    </subcellularLocation>
</comment>
<dbReference type="InterPro" id="IPR000432">
    <property type="entry name" value="DNA_mismatch_repair_MutS_C"/>
</dbReference>
<dbReference type="Proteomes" id="UP000799757">
    <property type="component" value="Unassembled WGS sequence"/>
</dbReference>
<dbReference type="Gene3D" id="1.10.1420.10">
    <property type="match status" value="2"/>
</dbReference>
<dbReference type="SMART" id="SM00534">
    <property type="entry name" value="MUTSac"/>
    <property type="match status" value="1"/>
</dbReference>
<evidence type="ECO:0000256" key="5">
    <source>
        <dbReference type="ARBA" id="ARBA00022840"/>
    </source>
</evidence>
<evidence type="ECO:0000256" key="9">
    <source>
        <dbReference type="ARBA" id="ARBA00064337"/>
    </source>
</evidence>
<dbReference type="NCBIfam" id="NF003810">
    <property type="entry name" value="PRK05399.1"/>
    <property type="match status" value="1"/>
</dbReference>
<comment type="function">
    <text evidence="10">Component of the post-replicative DNA mismatch repair system (MMR).</text>
</comment>
<dbReference type="InterPro" id="IPR007860">
    <property type="entry name" value="DNA_mmatch_repair_MutS_con_dom"/>
</dbReference>
<dbReference type="InterPro" id="IPR007695">
    <property type="entry name" value="DNA_mismatch_repair_MutS-lik_N"/>
</dbReference>
<dbReference type="SUPFAM" id="SSF52540">
    <property type="entry name" value="P-loop containing nucleoside triphosphate hydrolases"/>
    <property type="match status" value="1"/>
</dbReference>
<dbReference type="CDD" id="cd03285">
    <property type="entry name" value="ABC_MSH2_euk"/>
    <property type="match status" value="1"/>
</dbReference>
<dbReference type="InterPro" id="IPR016151">
    <property type="entry name" value="DNA_mismatch_repair_MutS_N"/>
</dbReference>
<dbReference type="GO" id="GO:0030983">
    <property type="term" value="F:mismatched DNA binding"/>
    <property type="evidence" value="ECO:0007669"/>
    <property type="project" value="InterPro"/>
</dbReference>
<evidence type="ECO:0000256" key="11">
    <source>
        <dbReference type="SAM" id="Coils"/>
    </source>
</evidence>
<keyword evidence="6 10" id="KW-0238">DNA-binding</keyword>
<evidence type="ECO:0000256" key="6">
    <source>
        <dbReference type="ARBA" id="ARBA00023125"/>
    </source>
</evidence>
<dbReference type="FunFam" id="1.10.1420.10:FF:000017">
    <property type="entry name" value="DNA mismatch repair protein Msh2"/>
    <property type="match status" value="1"/>
</dbReference>
<keyword evidence="11" id="KW-0175">Coiled coil</keyword>
<dbReference type="InterPro" id="IPR011184">
    <property type="entry name" value="DNA_mismatch_repair_Msh2"/>
</dbReference>
<comment type="subunit">
    <text evidence="9">Heterodimer of msh2 and msh6.</text>
</comment>
<comment type="similarity">
    <text evidence="2 10">Belongs to the DNA mismatch repair MutS family.</text>
</comment>
<sequence>MASRPELKEEDESSFCKFFRNLPEKGEDTVRIFDRGEYYSAHGEDAKFIATTVYRTTAVLRKLGRDPGLDSVTMTATVFRNFLREALFRLSKRVEIWQSSGKRMDWKVAKQASPGNLQDIEDDLGGHIENAPIILAVKVSAKASEARKVGVCFADASVRELGVTEFLDNDLYSNFESLLIQLGVKECLIQADPQKKDLELKKLRTIAENCGCSVGERGFADFGTKDIDQDLPRLLKDERAAGTLPLTELKMAMGAAAALIKYLGVMSDSSNFGQYQLYQHDLSQYMKLDAAALKALNLMPGPRDGAKTMSVYGLLNHCKTPTGSRLLAQWLKQPLMNVVDIERRQQLVEAFVNDTELRQTMQEEHLRSIPDLYRLAKKFQRKVANLEDVVRAYQVVIRLPGFLGTLESVMDEQYRDPLDAEYTSKIREFSDSFAKLQEMVETTVDLDALDNHEFIIKPEFDESLRTIRKRLDKLKRDMESEHNKVGRDLNQDTEKKLFLENHRVHGWCFRLTRNEAGCIRNKKQYQECSTQKNGVYFTTSDLQKMRREFDQLSENYNRTQSGLVSEVVSVASSYIPVLEKLAAVLAHLDVIVAFAHVSVHAPTSYTRPKMHPRGTGNTILKEARHPCMEMQDDISFITNDVSLVRNSGEFLIITGPNMGGKSTYIRQIGVIALMAQVGCFVPASEAELTIFDCILARVGASDSQLKGVSTFMAEMLETANILKSATKESLIIIDELGRGTSTYDGFGLAWAISEYIVKEIGAFALFATHFHELTALVDTYPQVQNLHVVAHISEGAGEDDNGAKKKREVTLLYKVEPGICDQSFGIHVAELVRFPQKVINMAKRKADELEDFSGKHEDNFVQASKEEVEEGSKLLKDMLAKWKEEVESQGLTKKQQVERMRELVKENQALRDNGFFKGIQAL</sequence>
<dbReference type="InterPro" id="IPR032642">
    <property type="entry name" value="Msh2_ATP-bd"/>
</dbReference>
<dbReference type="FunFam" id="1.10.1420.10:FF:000015">
    <property type="entry name" value="DNA mismatch repair protein Msh2"/>
    <property type="match status" value="1"/>
</dbReference>
<evidence type="ECO:0000256" key="3">
    <source>
        <dbReference type="ARBA" id="ARBA00022741"/>
    </source>
</evidence>
<dbReference type="InterPro" id="IPR036678">
    <property type="entry name" value="MutS_con_dom_sf"/>
</dbReference>
<gene>
    <name evidence="13" type="ORF">K505DRAFT_308260</name>
</gene>
<evidence type="ECO:0000256" key="2">
    <source>
        <dbReference type="ARBA" id="ARBA00006271"/>
    </source>
</evidence>
<evidence type="ECO:0000256" key="1">
    <source>
        <dbReference type="ARBA" id="ARBA00004123"/>
    </source>
</evidence>
<dbReference type="GO" id="GO:0005524">
    <property type="term" value="F:ATP binding"/>
    <property type="evidence" value="ECO:0007669"/>
    <property type="project" value="UniProtKB-KW"/>
</dbReference>
<dbReference type="InterPro" id="IPR007696">
    <property type="entry name" value="DNA_mismatch_repair_MutS_core"/>
</dbReference>
<accession>A0A6A6X745</accession>
<evidence type="ECO:0000313" key="14">
    <source>
        <dbReference type="Proteomes" id="UP000799757"/>
    </source>
</evidence>
<evidence type="ECO:0000259" key="12">
    <source>
        <dbReference type="PROSITE" id="PS00486"/>
    </source>
</evidence>
<dbReference type="Gene3D" id="3.40.1170.10">
    <property type="entry name" value="DNA repair protein MutS, domain I"/>
    <property type="match status" value="1"/>
</dbReference>
<keyword evidence="4 10" id="KW-0227">DNA damage</keyword>
<dbReference type="PANTHER" id="PTHR11361:SF35">
    <property type="entry name" value="DNA MISMATCH REPAIR PROTEIN MSH2"/>
    <property type="match status" value="1"/>
</dbReference>
<feature type="coiled-coil region" evidence="11">
    <location>
        <begin position="865"/>
        <end position="913"/>
    </location>
</feature>
<dbReference type="SUPFAM" id="SSF53150">
    <property type="entry name" value="DNA repair protein MutS, domain II"/>
    <property type="match status" value="1"/>
</dbReference>
<dbReference type="InterPro" id="IPR007861">
    <property type="entry name" value="DNA_mismatch_repair_MutS_clamp"/>
</dbReference>